<keyword evidence="1" id="KW-0963">Cytoplasm</keyword>
<evidence type="ECO:0000256" key="2">
    <source>
        <dbReference type="ARBA" id="ARBA00022763"/>
    </source>
</evidence>
<evidence type="ECO:0000256" key="4">
    <source>
        <dbReference type="ARBA" id="ARBA00022881"/>
    </source>
</evidence>
<dbReference type="InterPro" id="IPR041663">
    <property type="entry name" value="DisA/LigA_HHH"/>
</dbReference>
<dbReference type="SMART" id="SM00278">
    <property type="entry name" value="HhH1"/>
    <property type="match status" value="2"/>
</dbReference>
<dbReference type="Pfam" id="PF01541">
    <property type="entry name" value="GIY-YIG"/>
    <property type="match status" value="1"/>
</dbReference>
<feature type="domain" description="GIY-YIG" evidence="8">
    <location>
        <begin position="21"/>
        <end position="99"/>
    </location>
</feature>
<dbReference type="Gene3D" id="4.10.860.10">
    <property type="entry name" value="UVR domain"/>
    <property type="match status" value="1"/>
</dbReference>
<dbReference type="PANTHER" id="PTHR30562">
    <property type="entry name" value="UVRC/OXIDOREDUCTASE"/>
    <property type="match status" value="1"/>
</dbReference>
<dbReference type="InterPro" id="IPR001943">
    <property type="entry name" value="UVR_dom"/>
</dbReference>
<dbReference type="HAMAP" id="MF_00203">
    <property type="entry name" value="UvrC"/>
    <property type="match status" value="1"/>
</dbReference>
<sequence>METPQQTGVEIIAGFVRQLPATPGVYRMMDETGNLLYVGKAKQLRKRVKSYTRLDGHARRIQRVITATRQMEFILTETETEALLLESNLIKRLKPRYNILLRDDKSFLHILIRKDHRSPQILKHRGRRKLRGEYFGPFANAGAVHRTLDTLQKAFLLRNCSDAMFESRTRPCMQFQIKRCAGPCTNEVLPEDYAELVAQATDFLRGKSTRLNEELNRQMSQAAELLDYERASDLRDRIRALAVITANQNINPAHVANADVIAIHLSGGVSCVRVFFYRNGQNWGERAYFPRHDKDQQPDEILEAFLGQFYENKTPPALILLNLPVPGEALLAEAFSSRAGRNVRILVPQRGEKVKLVQNAQTNARHALERHLAASASRRNQLSGVQKLFDLAQLPSRIETYDNSHVSGSHAIGGMIVAGPDGFEKAKYRKFNIKNKDLSPGDDFGMMQEVLTRRFSRLAKEIKAGEAEIPDLVLIDGGAGQLSAALNVVKELGLADKLTLVGIAKGQDRDAGREQFFMVGKPPFRLAHNDPILYFLQQLRDEAHRYAIGVHRRKRASALVKSPLDGIPGIGPIRKKALLAHFGSAKQASGASLADLQSVKGLSKQMAQHIYDWFHEQI</sequence>
<name>A0A3B0R844_9ZZZZ</name>
<dbReference type="InterPro" id="IPR001162">
    <property type="entry name" value="UvrC_RNase_H_dom"/>
</dbReference>
<dbReference type="GO" id="GO:0009432">
    <property type="term" value="P:SOS response"/>
    <property type="evidence" value="ECO:0007669"/>
    <property type="project" value="UniProtKB-KW"/>
</dbReference>
<organism evidence="10">
    <name type="scientific">hydrothermal vent metagenome</name>
    <dbReference type="NCBI Taxonomy" id="652676"/>
    <lineage>
        <taxon>unclassified sequences</taxon>
        <taxon>metagenomes</taxon>
        <taxon>ecological metagenomes</taxon>
    </lineage>
</organism>
<dbReference type="SMART" id="SM00465">
    <property type="entry name" value="GIYc"/>
    <property type="match status" value="1"/>
</dbReference>
<keyword evidence="5" id="KW-0234">DNA repair</keyword>
<dbReference type="GO" id="GO:0003677">
    <property type="term" value="F:DNA binding"/>
    <property type="evidence" value="ECO:0007669"/>
    <property type="project" value="InterPro"/>
</dbReference>
<dbReference type="AlphaFoldDB" id="A0A3B0R844"/>
<dbReference type="InterPro" id="IPR036876">
    <property type="entry name" value="UVR_dom_sf"/>
</dbReference>
<dbReference type="PROSITE" id="PS50165">
    <property type="entry name" value="UVRC"/>
    <property type="match status" value="1"/>
</dbReference>
<protein>
    <submittedName>
        <fullName evidence="10">Excinuclease ABC subunit C</fullName>
    </submittedName>
</protein>
<dbReference type="Gene3D" id="3.40.1440.10">
    <property type="entry name" value="GIY-YIG endonuclease"/>
    <property type="match status" value="1"/>
</dbReference>
<dbReference type="FunFam" id="3.40.1440.10:FF:000001">
    <property type="entry name" value="UvrABC system protein C"/>
    <property type="match status" value="1"/>
</dbReference>
<dbReference type="PROSITE" id="PS50151">
    <property type="entry name" value="UVR"/>
    <property type="match status" value="1"/>
</dbReference>
<dbReference type="EMBL" id="UOEE01000087">
    <property type="protein sequence ID" value="VAV89370.1"/>
    <property type="molecule type" value="Genomic_DNA"/>
</dbReference>
<feature type="domain" description="UVR" evidence="7">
    <location>
        <begin position="209"/>
        <end position="244"/>
    </location>
</feature>
<feature type="domain" description="UvrC family homology region profile" evidence="9">
    <location>
        <begin position="260"/>
        <end position="489"/>
    </location>
</feature>
<gene>
    <name evidence="10" type="ORF">MNBD_ALPHA06-1769</name>
</gene>
<evidence type="ECO:0000259" key="7">
    <source>
        <dbReference type="PROSITE" id="PS50151"/>
    </source>
</evidence>
<dbReference type="GO" id="GO:0009380">
    <property type="term" value="C:excinuclease repair complex"/>
    <property type="evidence" value="ECO:0007669"/>
    <property type="project" value="InterPro"/>
</dbReference>
<dbReference type="PROSITE" id="PS50164">
    <property type="entry name" value="GIY_YIG"/>
    <property type="match status" value="1"/>
</dbReference>
<dbReference type="InterPro" id="IPR050066">
    <property type="entry name" value="UvrABC_protein_C"/>
</dbReference>
<dbReference type="CDD" id="cd10434">
    <property type="entry name" value="GIY-YIG_UvrC_Cho"/>
    <property type="match status" value="1"/>
</dbReference>
<dbReference type="GO" id="GO:0006289">
    <property type="term" value="P:nucleotide-excision repair"/>
    <property type="evidence" value="ECO:0007669"/>
    <property type="project" value="InterPro"/>
</dbReference>
<dbReference type="NCBIfam" id="TIGR00194">
    <property type="entry name" value="uvrC"/>
    <property type="match status" value="1"/>
</dbReference>
<dbReference type="Pfam" id="PF08459">
    <property type="entry name" value="UvrC_RNaseH_dom"/>
    <property type="match status" value="1"/>
</dbReference>
<keyword evidence="4" id="KW-0267">Excision nuclease</keyword>
<dbReference type="FunFam" id="3.30.420.340:FF:000001">
    <property type="entry name" value="UvrABC system protein C"/>
    <property type="match status" value="1"/>
</dbReference>
<proteinExistence type="inferred from homology"/>
<dbReference type="Pfam" id="PF22920">
    <property type="entry name" value="UvrC_RNaseH"/>
    <property type="match status" value="1"/>
</dbReference>
<keyword evidence="3" id="KW-0228">DNA excision</keyword>
<dbReference type="Gene3D" id="1.10.150.20">
    <property type="entry name" value="5' to 3' exonuclease, C-terminal subdomain"/>
    <property type="match status" value="1"/>
</dbReference>
<keyword evidence="6" id="KW-0742">SOS response</keyword>
<keyword evidence="2" id="KW-0227">DNA damage</keyword>
<dbReference type="InterPro" id="IPR010994">
    <property type="entry name" value="RuvA_2-like"/>
</dbReference>
<dbReference type="SUPFAM" id="SSF46600">
    <property type="entry name" value="C-terminal UvrC-binding domain of UvrB"/>
    <property type="match status" value="1"/>
</dbReference>
<dbReference type="InterPro" id="IPR038476">
    <property type="entry name" value="UvrC_RNase_H_dom_sf"/>
</dbReference>
<dbReference type="SUPFAM" id="SSF82771">
    <property type="entry name" value="GIY-YIG endonuclease"/>
    <property type="match status" value="1"/>
</dbReference>
<dbReference type="Pfam" id="PF12826">
    <property type="entry name" value="HHH_2"/>
    <property type="match status" value="1"/>
</dbReference>
<dbReference type="NCBIfam" id="NF001824">
    <property type="entry name" value="PRK00558.1-5"/>
    <property type="match status" value="1"/>
</dbReference>
<evidence type="ECO:0000256" key="5">
    <source>
        <dbReference type="ARBA" id="ARBA00023204"/>
    </source>
</evidence>
<dbReference type="InterPro" id="IPR047296">
    <property type="entry name" value="GIY-YIG_UvrC_Cho"/>
</dbReference>
<reference evidence="10" key="1">
    <citation type="submission" date="2018-06" db="EMBL/GenBank/DDBJ databases">
        <authorList>
            <person name="Zhirakovskaya E."/>
        </authorList>
    </citation>
    <scope>NUCLEOTIDE SEQUENCE</scope>
</reference>
<evidence type="ECO:0000259" key="9">
    <source>
        <dbReference type="PROSITE" id="PS50165"/>
    </source>
</evidence>
<dbReference type="SUPFAM" id="SSF47781">
    <property type="entry name" value="RuvA domain 2-like"/>
    <property type="match status" value="1"/>
</dbReference>
<evidence type="ECO:0000256" key="6">
    <source>
        <dbReference type="ARBA" id="ARBA00023236"/>
    </source>
</evidence>
<dbReference type="InterPro" id="IPR000305">
    <property type="entry name" value="GIY-YIG_endonuc"/>
</dbReference>
<dbReference type="GO" id="GO:0009381">
    <property type="term" value="F:excinuclease ABC activity"/>
    <property type="evidence" value="ECO:0007669"/>
    <property type="project" value="InterPro"/>
</dbReference>
<evidence type="ECO:0000256" key="1">
    <source>
        <dbReference type="ARBA" id="ARBA00022490"/>
    </source>
</evidence>
<evidence type="ECO:0000256" key="3">
    <source>
        <dbReference type="ARBA" id="ARBA00022769"/>
    </source>
</evidence>
<dbReference type="InterPro" id="IPR003583">
    <property type="entry name" value="Hlx-hairpin-Hlx_DNA-bd_motif"/>
</dbReference>
<dbReference type="InterPro" id="IPR035901">
    <property type="entry name" value="GIY-YIG_endonuc_sf"/>
</dbReference>
<dbReference type="PANTHER" id="PTHR30562:SF1">
    <property type="entry name" value="UVRABC SYSTEM PROTEIN C"/>
    <property type="match status" value="1"/>
</dbReference>
<dbReference type="Pfam" id="PF02151">
    <property type="entry name" value="UVR"/>
    <property type="match status" value="1"/>
</dbReference>
<evidence type="ECO:0000313" key="10">
    <source>
        <dbReference type="EMBL" id="VAV89370.1"/>
    </source>
</evidence>
<evidence type="ECO:0000259" key="8">
    <source>
        <dbReference type="PROSITE" id="PS50164"/>
    </source>
</evidence>
<dbReference type="Gene3D" id="3.30.420.340">
    <property type="entry name" value="UvrC, RNAse H endonuclease domain"/>
    <property type="match status" value="1"/>
</dbReference>
<dbReference type="InterPro" id="IPR004791">
    <property type="entry name" value="UvrC"/>
</dbReference>
<accession>A0A3B0R844</accession>